<proteinExistence type="predicted"/>
<organism evidence="1 2">
    <name type="scientific">Parascaris equorum</name>
    <name type="common">Equine roundworm</name>
    <dbReference type="NCBI Taxonomy" id="6256"/>
    <lineage>
        <taxon>Eukaryota</taxon>
        <taxon>Metazoa</taxon>
        <taxon>Ecdysozoa</taxon>
        <taxon>Nematoda</taxon>
        <taxon>Chromadorea</taxon>
        <taxon>Rhabditida</taxon>
        <taxon>Spirurina</taxon>
        <taxon>Ascaridomorpha</taxon>
        <taxon>Ascaridoidea</taxon>
        <taxon>Ascarididae</taxon>
        <taxon>Parascaris</taxon>
    </lineage>
</organism>
<protein>
    <submittedName>
        <fullName evidence="2">Uncharacterized protein</fullName>
    </submittedName>
</protein>
<keyword evidence="1" id="KW-1185">Reference proteome</keyword>
<reference evidence="2" key="1">
    <citation type="submission" date="2022-11" db="UniProtKB">
        <authorList>
            <consortium name="WormBaseParasite"/>
        </authorList>
    </citation>
    <scope>IDENTIFICATION</scope>
</reference>
<evidence type="ECO:0000313" key="1">
    <source>
        <dbReference type="Proteomes" id="UP000887564"/>
    </source>
</evidence>
<name>A0A914RKE4_PAREQ</name>
<dbReference type="Proteomes" id="UP000887564">
    <property type="component" value="Unplaced"/>
</dbReference>
<dbReference type="WBParaSite" id="PEQ_0000525701-mRNA-1">
    <property type="protein sequence ID" value="PEQ_0000525701-mRNA-1"/>
    <property type="gene ID" value="PEQ_0000525701"/>
</dbReference>
<accession>A0A914RKE4</accession>
<sequence>LRGKFKKYRFYCKIFPKKYSSYVRIECSKVKCHYGVEPLITSSLNWIYGLPLCPGDVRVCDAVRHLLDMGAYIDFYLVKFYFLPQY</sequence>
<evidence type="ECO:0000313" key="2">
    <source>
        <dbReference type="WBParaSite" id="PEQ_0000525701-mRNA-1"/>
    </source>
</evidence>
<dbReference type="AlphaFoldDB" id="A0A914RKE4"/>